<gene>
    <name evidence="1" type="ORF">METZ01_LOCUS327821</name>
</gene>
<name>A0A382PQ46_9ZZZZ</name>
<dbReference type="AlphaFoldDB" id="A0A382PQ46"/>
<feature type="non-terminal residue" evidence="1">
    <location>
        <position position="24"/>
    </location>
</feature>
<organism evidence="1">
    <name type="scientific">marine metagenome</name>
    <dbReference type="NCBI Taxonomy" id="408172"/>
    <lineage>
        <taxon>unclassified sequences</taxon>
        <taxon>metagenomes</taxon>
        <taxon>ecological metagenomes</taxon>
    </lineage>
</organism>
<dbReference type="EMBL" id="UINC01108684">
    <property type="protein sequence ID" value="SVC74967.1"/>
    <property type="molecule type" value="Genomic_DNA"/>
</dbReference>
<feature type="non-terminal residue" evidence="1">
    <location>
        <position position="1"/>
    </location>
</feature>
<sequence length="24" mass="2675">PVRTTPRGAKHSWKNVNLVFPGVN</sequence>
<evidence type="ECO:0000313" key="1">
    <source>
        <dbReference type="EMBL" id="SVC74967.1"/>
    </source>
</evidence>
<proteinExistence type="predicted"/>
<accession>A0A382PQ46</accession>
<reference evidence="1" key="1">
    <citation type="submission" date="2018-05" db="EMBL/GenBank/DDBJ databases">
        <authorList>
            <person name="Lanie J.A."/>
            <person name="Ng W.-L."/>
            <person name="Kazmierczak K.M."/>
            <person name="Andrzejewski T.M."/>
            <person name="Davidsen T.M."/>
            <person name="Wayne K.J."/>
            <person name="Tettelin H."/>
            <person name="Glass J.I."/>
            <person name="Rusch D."/>
            <person name="Podicherti R."/>
            <person name="Tsui H.-C.T."/>
            <person name="Winkler M.E."/>
        </authorList>
    </citation>
    <scope>NUCLEOTIDE SEQUENCE</scope>
</reference>
<protein>
    <submittedName>
        <fullName evidence="1">Uncharacterized protein</fullName>
    </submittedName>
</protein>